<feature type="compositionally biased region" description="Polar residues" evidence="11">
    <location>
        <begin position="331"/>
        <end position="343"/>
    </location>
</feature>
<dbReference type="InterPro" id="IPR002076">
    <property type="entry name" value="ELO_fam"/>
</dbReference>
<feature type="transmembrane region" description="Helical" evidence="10">
    <location>
        <begin position="34"/>
        <end position="52"/>
    </location>
</feature>
<keyword evidence="2 10" id="KW-0444">Lipid biosynthesis</keyword>
<evidence type="ECO:0000256" key="11">
    <source>
        <dbReference type="SAM" id="MobiDB-lite"/>
    </source>
</evidence>
<gene>
    <name evidence="12" type="ORF">ACJMK2_020021</name>
</gene>
<evidence type="ECO:0000256" key="6">
    <source>
        <dbReference type="ARBA" id="ARBA00022989"/>
    </source>
</evidence>
<feature type="transmembrane region" description="Helical" evidence="10">
    <location>
        <begin position="116"/>
        <end position="136"/>
    </location>
</feature>
<sequence length="355" mass="42284">MEIATDKYFEIQKFYNWALTQSDVRVKDWFLMQSYTPTLVITALYVIVVTWGQKFMENREPFKYKWTLFFYNLGLIVMNFHIFSELLLASIKLGYSYSCQPVNYSDDPDEMRIAKALWWFYFSKCVEMLDTVFFVLRKKNNQISFLHVYHHATMFPIWWIGVKWVAGGQSFFGAMVNSFIHVVMYTYYGISALGPQYQKYLWWKRYLTMLQLTQFFIGMVYGIQTLYFDCDYPKWMQWAGLVYGITIITLFMNFYIQAYIRPVQKLSKKPEKIQFVVGITHSMQSLVVRCDFPEWMQWALIFYGFTILLLFLNFYFQAYIISKNEKQVNKKSSTNGHIQNGNGVANGHVETKKTN</sequence>
<keyword evidence="5 10" id="KW-0276">Fatty acid metabolism</keyword>
<dbReference type="GO" id="GO:0009922">
    <property type="term" value="F:fatty acid elongase activity"/>
    <property type="evidence" value="ECO:0007669"/>
    <property type="project" value="UniProtKB-EC"/>
</dbReference>
<keyword evidence="13" id="KW-1185">Reference proteome</keyword>
<feature type="transmembrane region" description="Helical" evidence="10">
    <location>
        <begin position="64"/>
        <end position="83"/>
    </location>
</feature>
<feature type="region of interest" description="Disordered" evidence="11">
    <location>
        <begin position="331"/>
        <end position="355"/>
    </location>
</feature>
<dbReference type="EMBL" id="JBJQND010000017">
    <property type="protein sequence ID" value="KAL3841944.1"/>
    <property type="molecule type" value="Genomic_DNA"/>
</dbReference>
<keyword evidence="3 10" id="KW-0808">Transferase</keyword>
<evidence type="ECO:0000256" key="5">
    <source>
        <dbReference type="ARBA" id="ARBA00022832"/>
    </source>
</evidence>
<dbReference type="PROSITE" id="PS01188">
    <property type="entry name" value="ELO"/>
    <property type="match status" value="1"/>
</dbReference>
<evidence type="ECO:0000313" key="12">
    <source>
        <dbReference type="EMBL" id="KAL3841944.1"/>
    </source>
</evidence>
<dbReference type="EC" id="2.3.1.199" evidence="10"/>
<accession>A0ABD3TXQ8</accession>
<evidence type="ECO:0000256" key="10">
    <source>
        <dbReference type="RuleBase" id="RU361115"/>
    </source>
</evidence>
<feature type="transmembrane region" description="Helical" evidence="10">
    <location>
        <begin position="148"/>
        <end position="166"/>
    </location>
</feature>
<dbReference type="PANTHER" id="PTHR11157:SF12">
    <property type="entry name" value="ELONGATION OF VERY LONG CHAIN FATTY ACIDS PROTEIN 4"/>
    <property type="match status" value="1"/>
</dbReference>
<evidence type="ECO:0000256" key="3">
    <source>
        <dbReference type="ARBA" id="ARBA00022679"/>
    </source>
</evidence>
<keyword evidence="4 10" id="KW-0812">Transmembrane</keyword>
<protein>
    <recommendedName>
        <fullName evidence="10">Elongation of very long chain fatty acids protein</fullName>
        <ecNumber evidence="10">2.3.1.199</ecNumber>
    </recommendedName>
    <alternativeName>
        <fullName evidence="10">Very-long-chain 3-oxoacyl-CoA synthase</fullName>
    </alternativeName>
</protein>
<evidence type="ECO:0000256" key="7">
    <source>
        <dbReference type="ARBA" id="ARBA00023098"/>
    </source>
</evidence>
<feature type="transmembrane region" description="Helical" evidence="10">
    <location>
        <begin position="240"/>
        <end position="260"/>
    </location>
</feature>
<evidence type="ECO:0000256" key="9">
    <source>
        <dbReference type="ARBA" id="ARBA00023160"/>
    </source>
</evidence>
<evidence type="ECO:0000256" key="8">
    <source>
        <dbReference type="ARBA" id="ARBA00023136"/>
    </source>
</evidence>
<keyword evidence="7 10" id="KW-0443">Lipid metabolism</keyword>
<dbReference type="Pfam" id="PF01151">
    <property type="entry name" value="ELO"/>
    <property type="match status" value="2"/>
</dbReference>
<dbReference type="InterPro" id="IPR030457">
    <property type="entry name" value="ELO_CS"/>
</dbReference>
<comment type="catalytic activity">
    <reaction evidence="10">
        <text>a very-long-chain acyl-CoA + malonyl-CoA + H(+) = a very-long-chain 3-oxoacyl-CoA + CO2 + CoA</text>
        <dbReference type="Rhea" id="RHEA:32727"/>
        <dbReference type="ChEBI" id="CHEBI:15378"/>
        <dbReference type="ChEBI" id="CHEBI:16526"/>
        <dbReference type="ChEBI" id="CHEBI:57287"/>
        <dbReference type="ChEBI" id="CHEBI:57384"/>
        <dbReference type="ChEBI" id="CHEBI:90725"/>
        <dbReference type="ChEBI" id="CHEBI:90736"/>
        <dbReference type="EC" id="2.3.1.199"/>
    </reaction>
</comment>
<keyword evidence="8 10" id="KW-0472">Membrane</keyword>
<feature type="transmembrane region" description="Helical" evidence="10">
    <location>
        <begin position="295"/>
        <end position="316"/>
    </location>
</feature>
<comment type="similarity">
    <text evidence="10">Belongs to the ELO family.</text>
</comment>
<dbReference type="AlphaFoldDB" id="A0ABD3TXQ8"/>
<evidence type="ECO:0000256" key="2">
    <source>
        <dbReference type="ARBA" id="ARBA00022516"/>
    </source>
</evidence>
<comment type="caution">
    <text evidence="10">Lacks conserved residue(s) required for the propagation of feature annotation.</text>
</comment>
<feature type="transmembrane region" description="Helical" evidence="10">
    <location>
        <begin position="172"/>
        <end position="194"/>
    </location>
</feature>
<feature type="transmembrane region" description="Helical" evidence="10">
    <location>
        <begin position="206"/>
        <end position="228"/>
    </location>
</feature>
<dbReference type="Proteomes" id="UP001634394">
    <property type="component" value="Unassembled WGS sequence"/>
</dbReference>
<evidence type="ECO:0000256" key="4">
    <source>
        <dbReference type="ARBA" id="ARBA00022692"/>
    </source>
</evidence>
<organism evidence="12 13">
    <name type="scientific">Sinanodonta woodiana</name>
    <name type="common">Chinese pond mussel</name>
    <name type="synonym">Anodonta woodiana</name>
    <dbReference type="NCBI Taxonomy" id="1069815"/>
    <lineage>
        <taxon>Eukaryota</taxon>
        <taxon>Metazoa</taxon>
        <taxon>Spiralia</taxon>
        <taxon>Lophotrochozoa</taxon>
        <taxon>Mollusca</taxon>
        <taxon>Bivalvia</taxon>
        <taxon>Autobranchia</taxon>
        <taxon>Heteroconchia</taxon>
        <taxon>Palaeoheterodonta</taxon>
        <taxon>Unionida</taxon>
        <taxon>Unionoidea</taxon>
        <taxon>Unionidae</taxon>
        <taxon>Unioninae</taxon>
        <taxon>Sinanodonta</taxon>
    </lineage>
</organism>
<comment type="subcellular location">
    <subcellularLocation>
        <location evidence="1">Membrane</location>
        <topology evidence="1">Multi-pass membrane protein</topology>
    </subcellularLocation>
</comment>
<keyword evidence="9 10" id="KW-0275">Fatty acid biosynthesis</keyword>
<evidence type="ECO:0000313" key="13">
    <source>
        <dbReference type="Proteomes" id="UP001634394"/>
    </source>
</evidence>
<dbReference type="GO" id="GO:0006633">
    <property type="term" value="P:fatty acid biosynthetic process"/>
    <property type="evidence" value="ECO:0007669"/>
    <property type="project" value="UniProtKB-KW"/>
</dbReference>
<dbReference type="GO" id="GO:0016020">
    <property type="term" value="C:membrane"/>
    <property type="evidence" value="ECO:0007669"/>
    <property type="project" value="UniProtKB-SubCell"/>
</dbReference>
<dbReference type="PANTHER" id="PTHR11157">
    <property type="entry name" value="FATTY ACID ACYL TRANSFERASE-RELATED"/>
    <property type="match status" value="1"/>
</dbReference>
<name>A0ABD3TXQ8_SINWO</name>
<proteinExistence type="inferred from homology"/>
<reference evidence="12 13" key="1">
    <citation type="submission" date="2024-11" db="EMBL/GenBank/DDBJ databases">
        <title>Chromosome-level genome assembly of the freshwater bivalve Anodonta woodiana.</title>
        <authorList>
            <person name="Chen X."/>
        </authorList>
    </citation>
    <scope>NUCLEOTIDE SEQUENCE [LARGE SCALE GENOMIC DNA]</scope>
    <source>
        <strain evidence="12">MN2024</strain>
        <tissue evidence="12">Gills</tissue>
    </source>
</reference>
<keyword evidence="6 10" id="KW-1133">Transmembrane helix</keyword>
<comment type="caution">
    <text evidence="12">The sequence shown here is derived from an EMBL/GenBank/DDBJ whole genome shotgun (WGS) entry which is preliminary data.</text>
</comment>
<evidence type="ECO:0000256" key="1">
    <source>
        <dbReference type="ARBA" id="ARBA00004141"/>
    </source>
</evidence>